<evidence type="ECO:0000256" key="1">
    <source>
        <dbReference type="ARBA" id="ARBA00004429"/>
    </source>
</evidence>
<feature type="transmembrane region" description="Helical" evidence="8">
    <location>
        <begin position="269"/>
        <end position="289"/>
    </location>
</feature>
<organism evidence="10 11">
    <name type="scientific">Candidatus Neomicrothrix subdominans</name>
    <dbReference type="NCBI Taxonomy" id="2954438"/>
    <lineage>
        <taxon>Bacteria</taxon>
        <taxon>Bacillati</taxon>
        <taxon>Actinomycetota</taxon>
        <taxon>Acidimicrobiia</taxon>
        <taxon>Acidimicrobiales</taxon>
        <taxon>Microthrixaceae</taxon>
        <taxon>Candidatus Neomicrothrix</taxon>
    </lineage>
</organism>
<comment type="similarity">
    <text evidence="8">Belongs to the binding-protein-dependent transport system permease family.</text>
</comment>
<dbReference type="SUPFAM" id="SSF161098">
    <property type="entry name" value="MetI-like"/>
    <property type="match status" value="2"/>
</dbReference>
<proteinExistence type="inferred from homology"/>
<evidence type="ECO:0000256" key="4">
    <source>
        <dbReference type="ARBA" id="ARBA00022519"/>
    </source>
</evidence>
<dbReference type="InterPro" id="IPR035906">
    <property type="entry name" value="MetI-like_sf"/>
</dbReference>
<dbReference type="EMBL" id="JADJZA010000008">
    <property type="protein sequence ID" value="MBK9298063.1"/>
    <property type="molecule type" value="Genomic_DNA"/>
</dbReference>
<dbReference type="PANTHER" id="PTHR43357:SF3">
    <property type="entry name" value="FE(3+)-TRANSPORT SYSTEM PERMEASE PROTEIN FBPB 2"/>
    <property type="match status" value="1"/>
</dbReference>
<evidence type="ECO:0000256" key="6">
    <source>
        <dbReference type="ARBA" id="ARBA00022989"/>
    </source>
</evidence>
<evidence type="ECO:0000313" key="10">
    <source>
        <dbReference type="EMBL" id="MBK9298063.1"/>
    </source>
</evidence>
<feature type="transmembrane region" description="Helical" evidence="8">
    <location>
        <begin position="355"/>
        <end position="377"/>
    </location>
</feature>
<feature type="transmembrane region" description="Helical" evidence="8">
    <location>
        <begin position="435"/>
        <end position="453"/>
    </location>
</feature>
<feature type="transmembrane region" description="Helical" evidence="8">
    <location>
        <begin position="170"/>
        <end position="196"/>
    </location>
</feature>
<evidence type="ECO:0000313" key="11">
    <source>
        <dbReference type="Proteomes" id="UP000727993"/>
    </source>
</evidence>
<feature type="transmembrane region" description="Helical" evidence="8">
    <location>
        <begin position="12"/>
        <end position="38"/>
    </location>
</feature>
<dbReference type="InterPro" id="IPR000515">
    <property type="entry name" value="MetI-like"/>
</dbReference>
<dbReference type="PROSITE" id="PS50928">
    <property type="entry name" value="ABC_TM1"/>
    <property type="match status" value="2"/>
</dbReference>
<feature type="transmembrane region" description="Helical" evidence="8">
    <location>
        <begin position="58"/>
        <end position="80"/>
    </location>
</feature>
<feature type="domain" description="ABC transmembrane type-1" evidence="9">
    <location>
        <begin position="54"/>
        <end position="242"/>
    </location>
</feature>
<feature type="transmembrane region" description="Helical" evidence="8">
    <location>
        <begin position="491"/>
        <end position="510"/>
    </location>
</feature>
<dbReference type="AlphaFoldDB" id="A0A936TE64"/>
<accession>A0A936TE64</accession>
<keyword evidence="7 8" id="KW-0472">Membrane</keyword>
<evidence type="ECO:0000256" key="3">
    <source>
        <dbReference type="ARBA" id="ARBA00022475"/>
    </source>
</evidence>
<keyword evidence="4" id="KW-0997">Cell inner membrane</keyword>
<evidence type="ECO:0000256" key="8">
    <source>
        <dbReference type="RuleBase" id="RU363032"/>
    </source>
</evidence>
<keyword evidence="6 8" id="KW-1133">Transmembrane helix</keyword>
<feature type="domain" description="ABC transmembrane type-1" evidence="9">
    <location>
        <begin position="317"/>
        <end position="510"/>
    </location>
</feature>
<dbReference type="Proteomes" id="UP000727993">
    <property type="component" value="Unassembled WGS sequence"/>
</dbReference>
<feature type="transmembrane region" description="Helical" evidence="8">
    <location>
        <begin position="122"/>
        <end position="149"/>
    </location>
</feature>
<evidence type="ECO:0000256" key="2">
    <source>
        <dbReference type="ARBA" id="ARBA00022448"/>
    </source>
</evidence>
<keyword evidence="2 8" id="KW-0813">Transport</keyword>
<dbReference type="PANTHER" id="PTHR43357">
    <property type="entry name" value="INNER MEMBRANE ABC TRANSPORTER PERMEASE PROTEIN YDCV"/>
    <property type="match status" value="1"/>
</dbReference>
<dbReference type="Pfam" id="PF00528">
    <property type="entry name" value="BPD_transp_1"/>
    <property type="match status" value="2"/>
</dbReference>
<protein>
    <submittedName>
        <fullName evidence="10">Iron ABC transporter permease</fullName>
    </submittedName>
</protein>
<evidence type="ECO:0000256" key="7">
    <source>
        <dbReference type="ARBA" id="ARBA00023136"/>
    </source>
</evidence>
<evidence type="ECO:0000256" key="5">
    <source>
        <dbReference type="ARBA" id="ARBA00022692"/>
    </source>
</evidence>
<comment type="caution">
    <text evidence="10">The sequence shown here is derived from an EMBL/GenBank/DDBJ whole genome shotgun (WGS) entry which is preliminary data.</text>
</comment>
<keyword evidence="5 8" id="KW-0812">Transmembrane</keyword>
<dbReference type="Gene3D" id="1.10.3720.10">
    <property type="entry name" value="MetI-like"/>
    <property type="match status" value="2"/>
</dbReference>
<evidence type="ECO:0000259" key="9">
    <source>
        <dbReference type="PROSITE" id="PS50928"/>
    </source>
</evidence>
<sequence>MTLRGPRLGTTAIACGAVAVAALSIAPVVYLFVTGISFGDLADELGYEATTSAALQTVQLVLVVTVLTVVLGVLAALLVARTSIAFPRAWTVLLALPLAVPGFVSSYAVFAAELVYAPSLTWVTSFFGASLVLALSLYPYVFLPCVVALRTVDPAQEEMVANLRPRWTSRFWHVTLPALRPALAAGVLIVALHVLAEYGAMVQLGRSTLTTKVMAEMLDYGDYQSARSLSLLLAGLSILVLFGTRLISRSGTALHGARGLDRPPARLQLGRWHLPVMVVALSVPLLALGPTLVMTARGLTNTGRTVTTDWGQVGSALGSTAGYALAAAAIATAVAFPVSWWVGRRPSLRSVLTERAVWVAHAIPSAILALALVYLATRLAPSLYKMPVVLVAAYVILFLPLAVGYQRVGLEASRQLYDDVAASLGSRPARTFARVTLPLALPGFVAGAILVGLDASKELTTTLMLIPFNSQTLSTQLWATTNGEALDFTAAAPYAAMLVLLGAVPVALLVRNALRSADPTRADSARGAPVRVDPILAEAGAITWSVDDDVDTMTDPC</sequence>
<feature type="transmembrane region" description="Helical" evidence="8">
    <location>
        <begin position="321"/>
        <end position="343"/>
    </location>
</feature>
<comment type="subcellular location">
    <subcellularLocation>
        <location evidence="1">Cell inner membrane</location>
        <topology evidence="1">Multi-pass membrane protein</topology>
    </subcellularLocation>
    <subcellularLocation>
        <location evidence="8">Cell membrane</location>
        <topology evidence="8">Multi-pass membrane protein</topology>
    </subcellularLocation>
</comment>
<dbReference type="GO" id="GO:0055085">
    <property type="term" value="P:transmembrane transport"/>
    <property type="evidence" value="ECO:0007669"/>
    <property type="project" value="InterPro"/>
</dbReference>
<keyword evidence="3" id="KW-1003">Cell membrane</keyword>
<feature type="transmembrane region" description="Helical" evidence="8">
    <location>
        <begin position="383"/>
        <end position="405"/>
    </location>
</feature>
<feature type="transmembrane region" description="Helical" evidence="8">
    <location>
        <begin position="229"/>
        <end position="248"/>
    </location>
</feature>
<dbReference type="CDD" id="cd06261">
    <property type="entry name" value="TM_PBP2"/>
    <property type="match status" value="2"/>
</dbReference>
<feature type="transmembrane region" description="Helical" evidence="8">
    <location>
        <begin position="92"/>
        <end position="110"/>
    </location>
</feature>
<reference evidence="10 11" key="1">
    <citation type="submission" date="2020-10" db="EMBL/GenBank/DDBJ databases">
        <title>Connecting structure to function with the recovery of over 1000 high-quality activated sludge metagenome-assembled genomes encoding full-length rRNA genes using long-read sequencing.</title>
        <authorList>
            <person name="Singleton C.M."/>
            <person name="Petriglieri F."/>
            <person name="Kristensen J.M."/>
            <person name="Kirkegaard R.H."/>
            <person name="Michaelsen T.Y."/>
            <person name="Andersen M.H."/>
            <person name="Karst S.M."/>
            <person name="Dueholm M.S."/>
            <person name="Nielsen P.H."/>
            <person name="Albertsen M."/>
        </authorList>
    </citation>
    <scope>NUCLEOTIDE SEQUENCE [LARGE SCALE GENOMIC DNA]</scope>
    <source>
        <strain evidence="10">Lyne_18-Q3-R50-59_MAXAC.006</strain>
    </source>
</reference>
<gene>
    <name evidence="10" type="ORF">IPN02_14770</name>
</gene>
<name>A0A936TE64_9ACTN</name>
<dbReference type="GO" id="GO:0005886">
    <property type="term" value="C:plasma membrane"/>
    <property type="evidence" value="ECO:0007669"/>
    <property type="project" value="UniProtKB-SubCell"/>
</dbReference>